<dbReference type="AlphaFoldDB" id="K6ZBS5"/>
<evidence type="ECO:0000256" key="1">
    <source>
        <dbReference type="SAM" id="Phobius"/>
    </source>
</evidence>
<feature type="transmembrane region" description="Helical" evidence="1">
    <location>
        <begin position="6"/>
        <end position="22"/>
    </location>
</feature>
<evidence type="ECO:0000313" key="2">
    <source>
        <dbReference type="EMBL" id="GAC33566.1"/>
    </source>
</evidence>
<keyword evidence="3" id="KW-1185">Reference proteome</keyword>
<accession>K6ZBS5</accession>
<dbReference type="Proteomes" id="UP000006322">
    <property type="component" value="Unassembled WGS sequence"/>
</dbReference>
<organism evidence="2 3">
    <name type="scientific">Paraglaciecola polaris LMG 21857</name>
    <dbReference type="NCBI Taxonomy" id="1129793"/>
    <lineage>
        <taxon>Bacteria</taxon>
        <taxon>Pseudomonadati</taxon>
        <taxon>Pseudomonadota</taxon>
        <taxon>Gammaproteobacteria</taxon>
        <taxon>Alteromonadales</taxon>
        <taxon>Alteromonadaceae</taxon>
        <taxon>Paraglaciecola</taxon>
    </lineage>
</organism>
<comment type="caution">
    <text evidence="2">The sequence shown here is derived from an EMBL/GenBank/DDBJ whole genome shotgun (WGS) entry which is preliminary data.</text>
</comment>
<evidence type="ECO:0000313" key="3">
    <source>
        <dbReference type="Proteomes" id="UP000006322"/>
    </source>
</evidence>
<dbReference type="EMBL" id="BAER01000064">
    <property type="protein sequence ID" value="GAC33566.1"/>
    <property type="molecule type" value="Genomic_DNA"/>
</dbReference>
<keyword evidence="1" id="KW-1133">Transmembrane helix</keyword>
<feature type="transmembrane region" description="Helical" evidence="1">
    <location>
        <begin position="34"/>
        <end position="54"/>
    </location>
</feature>
<gene>
    <name evidence="2" type="ORF">GPLA_2672</name>
</gene>
<proteinExistence type="predicted"/>
<reference evidence="3" key="1">
    <citation type="journal article" date="2014" name="Environ. Microbiol.">
        <title>Comparative genomics of the marine bacterial genus Glaciecola reveals the high degree of genomic diversity and genomic characteristic for cold adaptation.</title>
        <authorList>
            <person name="Qin Q.L."/>
            <person name="Xie B.B."/>
            <person name="Yu Y."/>
            <person name="Shu Y.L."/>
            <person name="Rong J.C."/>
            <person name="Zhang Y.J."/>
            <person name="Zhao D.L."/>
            <person name="Chen X.L."/>
            <person name="Zhang X.Y."/>
            <person name="Chen B."/>
            <person name="Zhou B.C."/>
            <person name="Zhang Y.Z."/>
        </authorList>
    </citation>
    <scope>NUCLEOTIDE SEQUENCE [LARGE SCALE GENOMIC DNA]</scope>
    <source>
        <strain evidence="3">LMG 21857</strain>
    </source>
</reference>
<name>K6ZBS5_9ALTE</name>
<keyword evidence="1" id="KW-0472">Membrane</keyword>
<protein>
    <submittedName>
        <fullName evidence="2">Uncharacterized protein</fullName>
    </submittedName>
</protein>
<sequence length="57" mass="6670">MLRLLFLLPLVLSLLWFVYLRLRGFSIRQGKQGFIYILAFSAIIAAFYTIMLWLTGT</sequence>
<dbReference type="RefSeq" id="WP_007105343.1">
    <property type="nucleotide sequence ID" value="NZ_BAER01000064.1"/>
</dbReference>
<keyword evidence="1" id="KW-0812">Transmembrane</keyword>